<keyword evidence="4" id="KW-1185">Reference proteome</keyword>
<name>A0ABN1Q5Z0_9ACTN</name>
<evidence type="ECO:0000313" key="4">
    <source>
        <dbReference type="Proteomes" id="UP001500542"/>
    </source>
</evidence>
<comment type="caution">
    <text evidence="3">The sequence shown here is derived from an EMBL/GenBank/DDBJ whole genome shotgun (WGS) entry which is preliminary data.</text>
</comment>
<organism evidence="3 4">
    <name type="scientific">Kribbella koreensis</name>
    <dbReference type="NCBI Taxonomy" id="57909"/>
    <lineage>
        <taxon>Bacteria</taxon>
        <taxon>Bacillati</taxon>
        <taxon>Actinomycetota</taxon>
        <taxon>Actinomycetes</taxon>
        <taxon>Propionibacteriales</taxon>
        <taxon>Kribbellaceae</taxon>
        <taxon>Kribbella</taxon>
    </lineage>
</organism>
<sequence length="336" mass="35799">MATMILGPGGRGKTGVGRWTTAPTLGRVKPPPIRREAIQNWLGGDAVVVGIGRRVALTGGATARVIERVEILYRTGECSCRVEVVAKRATAGEVAALSSLDVVDPVFPELIDRGVDEDGPWIVVPFEVGGAIGWTVEPPGVVYAALARLHLRHLGRVDELPAEIPKVDEQFLRSAFTGFAPGGIAKAVARHGQHAVLDRALEMLARFAEEERLLLGLEVLPATLIHGDVYGDNVIASEPSPRLIDWGSARVGPGMLDVVMAGRRAGMAAYKEAWMKEAGTPIDEWLAATGAAWATAVSNATFVGATAERSVEVAELMVEEAEEAVERLGELLSRRP</sequence>
<dbReference type="Proteomes" id="UP001500542">
    <property type="component" value="Unassembled WGS sequence"/>
</dbReference>
<dbReference type="Gene3D" id="3.90.1200.10">
    <property type="match status" value="1"/>
</dbReference>
<feature type="domain" description="Aminoglycoside phosphotransferase" evidence="2">
    <location>
        <begin position="93"/>
        <end position="273"/>
    </location>
</feature>
<evidence type="ECO:0000313" key="3">
    <source>
        <dbReference type="EMBL" id="GAA0937934.1"/>
    </source>
</evidence>
<evidence type="ECO:0000256" key="1">
    <source>
        <dbReference type="SAM" id="MobiDB-lite"/>
    </source>
</evidence>
<feature type="region of interest" description="Disordered" evidence="1">
    <location>
        <begin position="1"/>
        <end position="26"/>
    </location>
</feature>
<gene>
    <name evidence="3" type="ORF">GCM10009554_26530</name>
</gene>
<dbReference type="InterPro" id="IPR011009">
    <property type="entry name" value="Kinase-like_dom_sf"/>
</dbReference>
<accession>A0ABN1Q5Z0</accession>
<dbReference type="EMBL" id="BAAAHK010000006">
    <property type="protein sequence ID" value="GAA0937934.1"/>
    <property type="molecule type" value="Genomic_DNA"/>
</dbReference>
<reference evidence="3 4" key="1">
    <citation type="journal article" date="2019" name="Int. J. Syst. Evol. Microbiol.">
        <title>The Global Catalogue of Microorganisms (GCM) 10K type strain sequencing project: providing services to taxonomists for standard genome sequencing and annotation.</title>
        <authorList>
            <consortium name="The Broad Institute Genomics Platform"/>
            <consortium name="The Broad Institute Genome Sequencing Center for Infectious Disease"/>
            <person name="Wu L."/>
            <person name="Ma J."/>
        </authorList>
    </citation>
    <scope>NUCLEOTIDE SEQUENCE [LARGE SCALE GENOMIC DNA]</scope>
    <source>
        <strain evidence="3 4">JCM 10977</strain>
    </source>
</reference>
<dbReference type="InterPro" id="IPR002575">
    <property type="entry name" value="Aminoglycoside_PTrfase"/>
</dbReference>
<protein>
    <recommendedName>
        <fullName evidence="2">Aminoglycoside phosphotransferase domain-containing protein</fullName>
    </recommendedName>
</protein>
<dbReference type="Pfam" id="PF01636">
    <property type="entry name" value="APH"/>
    <property type="match status" value="1"/>
</dbReference>
<proteinExistence type="predicted"/>
<dbReference type="SUPFAM" id="SSF56112">
    <property type="entry name" value="Protein kinase-like (PK-like)"/>
    <property type="match status" value="1"/>
</dbReference>
<evidence type="ECO:0000259" key="2">
    <source>
        <dbReference type="Pfam" id="PF01636"/>
    </source>
</evidence>